<comment type="caution">
    <text evidence="4">The sequence shown here is derived from an EMBL/GenBank/DDBJ whole genome shotgun (WGS) entry which is preliminary data.</text>
</comment>
<evidence type="ECO:0000259" key="3">
    <source>
        <dbReference type="Pfam" id="PF00005"/>
    </source>
</evidence>
<dbReference type="InterPro" id="IPR027417">
    <property type="entry name" value="P-loop_NTPase"/>
</dbReference>
<keyword evidence="5" id="KW-1185">Reference proteome</keyword>
<dbReference type="Pfam" id="PF00005">
    <property type="entry name" value="ABC_tran"/>
    <property type="match status" value="1"/>
</dbReference>
<dbReference type="InterPro" id="IPR003439">
    <property type="entry name" value="ABC_transporter-like_ATP-bd"/>
</dbReference>
<gene>
    <name evidence="4" type="ORF">QQZ08_012089</name>
</gene>
<keyword evidence="1" id="KW-0677">Repeat</keyword>
<protein>
    <recommendedName>
        <fullName evidence="3">ABC transporter domain-containing protein</fullName>
    </recommendedName>
</protein>
<dbReference type="PANTHER" id="PTHR19211">
    <property type="entry name" value="ATP-BINDING TRANSPORT PROTEIN-RELATED"/>
    <property type="match status" value="1"/>
</dbReference>
<evidence type="ECO:0000256" key="2">
    <source>
        <dbReference type="SAM" id="MobiDB-lite"/>
    </source>
</evidence>
<feature type="region of interest" description="Disordered" evidence="2">
    <location>
        <begin position="168"/>
        <end position="188"/>
    </location>
</feature>
<dbReference type="InterPro" id="IPR050611">
    <property type="entry name" value="ABCF"/>
</dbReference>
<proteinExistence type="predicted"/>
<dbReference type="Proteomes" id="UP001498421">
    <property type="component" value="Unassembled WGS sequence"/>
</dbReference>
<sequence>MAELQAELEERRLDDLESRALKLLSCLGFSDSLIHAPLHELSGGWQMRAMLPSVLIQDADIMVLDEPTNFLDMLGIVWLQKGLVDIREESSKTVITIAKNMKAGKKHGDDNKLRQAVSRQKKLDDRMGMQVKLVTDVAKPTKGTISRHPRLKLGYYIQSVVEDLRAAGKADPSKSLGHSGDCGWRHHG</sequence>
<accession>A0ABR1H558</accession>
<organism evidence="4 5">
    <name type="scientific">Neonectria magnoliae</name>
    <dbReference type="NCBI Taxonomy" id="2732573"/>
    <lineage>
        <taxon>Eukaryota</taxon>
        <taxon>Fungi</taxon>
        <taxon>Dikarya</taxon>
        <taxon>Ascomycota</taxon>
        <taxon>Pezizomycotina</taxon>
        <taxon>Sordariomycetes</taxon>
        <taxon>Hypocreomycetidae</taxon>
        <taxon>Hypocreales</taxon>
        <taxon>Nectriaceae</taxon>
        <taxon>Neonectria</taxon>
    </lineage>
</organism>
<feature type="domain" description="ABC transporter" evidence="3">
    <location>
        <begin position="18"/>
        <end position="69"/>
    </location>
</feature>
<dbReference type="SUPFAM" id="SSF52540">
    <property type="entry name" value="P-loop containing nucleoside triphosphate hydrolases"/>
    <property type="match status" value="1"/>
</dbReference>
<reference evidence="4 5" key="1">
    <citation type="journal article" date="2025" name="Microbiol. Resour. Announc.">
        <title>Draft genome sequences for Neonectria magnoliae and Neonectria punicea, canker pathogens of Liriodendron tulipifera and Acer saccharum in West Virginia.</title>
        <authorList>
            <person name="Petronek H.M."/>
            <person name="Kasson M.T."/>
            <person name="Metheny A.M."/>
            <person name="Stauder C.M."/>
            <person name="Lovett B."/>
            <person name="Lynch S.C."/>
            <person name="Garnas J.R."/>
            <person name="Kasson L.R."/>
            <person name="Stajich J.E."/>
        </authorList>
    </citation>
    <scope>NUCLEOTIDE SEQUENCE [LARGE SCALE GENOMIC DNA]</scope>
    <source>
        <strain evidence="4 5">NRRL 64651</strain>
    </source>
</reference>
<name>A0ABR1H558_9HYPO</name>
<evidence type="ECO:0000313" key="4">
    <source>
        <dbReference type="EMBL" id="KAK7416211.1"/>
    </source>
</evidence>
<evidence type="ECO:0000313" key="5">
    <source>
        <dbReference type="Proteomes" id="UP001498421"/>
    </source>
</evidence>
<dbReference type="EMBL" id="JAZAVK010000215">
    <property type="protein sequence ID" value="KAK7416211.1"/>
    <property type="molecule type" value="Genomic_DNA"/>
</dbReference>
<dbReference type="PANTHER" id="PTHR19211:SF135">
    <property type="entry name" value="ATPASE, PUTATIVE (AFU_ORTHOLOGUE AFUA_1G16440)-RELATED"/>
    <property type="match status" value="1"/>
</dbReference>
<evidence type="ECO:0000256" key="1">
    <source>
        <dbReference type="ARBA" id="ARBA00022737"/>
    </source>
</evidence>
<dbReference type="Gene3D" id="3.40.50.300">
    <property type="entry name" value="P-loop containing nucleotide triphosphate hydrolases"/>
    <property type="match status" value="1"/>
</dbReference>